<dbReference type="OrthoDB" id="6398708at2"/>
<dbReference type="AlphaFoldDB" id="A0A089PKW4"/>
<sequence>MSVLRSLFTAGVVATGLFCSLPGISAPPADRWEVSPQRSPDAACQDCHKPDAQGMHGKHAAAINPNNQLPVTCTNCHGHPSPRHREGVMDVMRFGDPRFSVEQQNSVCLSCHLPQQLQKAFWPHDVHVTKVTCTGCHALHPQQDAVQTLNDKGRINLCVDCHSDQRNNPAFNPAAVRPLKAHP</sequence>
<dbReference type="InterPro" id="IPR036280">
    <property type="entry name" value="Multihaem_cyt_sf"/>
</dbReference>
<dbReference type="Proteomes" id="UP000036196">
    <property type="component" value="Unassembled WGS sequence"/>
</dbReference>
<evidence type="ECO:0000313" key="3">
    <source>
        <dbReference type="EMBL" id="EML1472128.1"/>
    </source>
</evidence>
<dbReference type="NCBIfam" id="TIGR03146">
    <property type="entry name" value="cyt_nit_nrfB"/>
    <property type="match status" value="1"/>
</dbReference>
<evidence type="ECO:0000313" key="5">
    <source>
        <dbReference type="Proteomes" id="UP000036196"/>
    </source>
</evidence>
<feature type="signal peptide" evidence="1">
    <location>
        <begin position="1"/>
        <end position="25"/>
    </location>
</feature>
<proteinExistence type="predicted"/>
<dbReference type="RefSeq" id="WP_043081752.1">
    <property type="nucleotide sequence ID" value="NZ_CACVCI010000001.1"/>
</dbReference>
<gene>
    <name evidence="3" type="primary">nrfB</name>
    <name evidence="4" type="ORF">ABW06_08030</name>
    <name evidence="3" type="ORF">QEG54_002870</name>
</gene>
<dbReference type="NCBIfam" id="NF008659">
    <property type="entry name" value="PRK11659.1"/>
    <property type="match status" value="1"/>
</dbReference>
<dbReference type="GO" id="GO:0042597">
    <property type="term" value="C:periplasmic space"/>
    <property type="evidence" value="ECO:0007669"/>
    <property type="project" value="InterPro"/>
</dbReference>
<accession>A0A089PKW4</accession>
<evidence type="ECO:0000256" key="1">
    <source>
        <dbReference type="SAM" id="SignalP"/>
    </source>
</evidence>
<keyword evidence="5" id="KW-1185">Reference proteome</keyword>
<evidence type="ECO:0000313" key="4">
    <source>
        <dbReference type="EMBL" id="KMK14771.1"/>
    </source>
</evidence>
<dbReference type="InterPro" id="IPR053875">
    <property type="entry name" value="Cytochrom_c_NrfB-like_dom"/>
</dbReference>
<keyword evidence="1" id="KW-0732">Signal</keyword>
<comment type="caution">
    <text evidence="4">The sequence shown here is derived from an EMBL/GenBank/DDBJ whole genome shotgun (WGS) entry which is preliminary data.</text>
</comment>
<dbReference type="GO" id="GO:0009061">
    <property type="term" value="P:anaerobic respiration"/>
    <property type="evidence" value="ECO:0007669"/>
    <property type="project" value="UniProtKB-ARBA"/>
</dbReference>
<reference evidence="3" key="2">
    <citation type="submission" date="2024-02" db="EMBL/GenBank/DDBJ databases">
        <authorList>
            <consortium name="Clinical and Environmental Microbiology Branch: Whole genome sequencing antimicrobial resistance pathogens in the healthcare setting"/>
        </authorList>
    </citation>
    <scope>NUCLEOTIDE SEQUENCE</scope>
    <source>
        <strain evidence="3">2021DK-00143</strain>
    </source>
</reference>
<dbReference type="Pfam" id="PF22678">
    <property type="entry name" value="Cytochrom_c_NrfB-like"/>
    <property type="match status" value="1"/>
</dbReference>
<protein>
    <submittedName>
        <fullName evidence="3 4">Cytochrome C nitrite reductase</fullName>
    </submittedName>
</protein>
<dbReference type="SUPFAM" id="SSF48695">
    <property type="entry name" value="Multiheme cytochromes"/>
    <property type="match status" value="1"/>
</dbReference>
<feature type="domain" description="Cytochrome c-type protein NrfB-like" evidence="2">
    <location>
        <begin position="73"/>
        <end position="161"/>
    </location>
</feature>
<dbReference type="EMBL" id="ABLOKC030000014">
    <property type="protein sequence ID" value="EML1472128.1"/>
    <property type="molecule type" value="Genomic_DNA"/>
</dbReference>
<dbReference type="GO" id="GO:0020037">
    <property type="term" value="F:heme binding"/>
    <property type="evidence" value="ECO:0007669"/>
    <property type="project" value="InterPro"/>
</dbReference>
<dbReference type="PATRIC" id="fig|61647.15.peg.4845"/>
<dbReference type="Gene3D" id="3.90.10.10">
    <property type="entry name" value="Cytochrome C3"/>
    <property type="match status" value="1"/>
</dbReference>
<name>A0A089PKW4_PLUGE</name>
<evidence type="ECO:0000259" key="2">
    <source>
        <dbReference type="Pfam" id="PF22678"/>
    </source>
</evidence>
<reference evidence="4 5" key="1">
    <citation type="submission" date="2015-05" db="EMBL/GenBank/DDBJ databases">
        <title>Genome sequences of Pluralibacter gergoviae.</title>
        <authorList>
            <person name="Greninger A.L."/>
            <person name="Miller S."/>
        </authorList>
    </citation>
    <scope>NUCLEOTIDE SEQUENCE [LARGE SCALE GENOMIC DNA]</scope>
    <source>
        <strain evidence="4 5">JS81F13</strain>
    </source>
</reference>
<dbReference type="EMBL" id="LDZF01000006">
    <property type="protein sequence ID" value="KMK14771.1"/>
    <property type="molecule type" value="Genomic_DNA"/>
</dbReference>
<dbReference type="eggNOG" id="COG3303">
    <property type="taxonomic scope" value="Bacteria"/>
</dbReference>
<dbReference type="STRING" id="61647.LG71_06005"/>
<feature type="chain" id="PRO_5011133662" evidence="1">
    <location>
        <begin position="26"/>
        <end position="183"/>
    </location>
</feature>
<organism evidence="4 5">
    <name type="scientific">Pluralibacter gergoviae</name>
    <name type="common">Enterobacter gergoviae</name>
    <dbReference type="NCBI Taxonomy" id="61647"/>
    <lineage>
        <taxon>Bacteria</taxon>
        <taxon>Pseudomonadati</taxon>
        <taxon>Pseudomonadota</taxon>
        <taxon>Gammaproteobacteria</taxon>
        <taxon>Enterobacterales</taxon>
        <taxon>Enterobacteriaceae</taxon>
        <taxon>Pluralibacter</taxon>
    </lineage>
</organism>
<dbReference type="KEGG" id="pge:LG71_06005"/>
<dbReference type="InterPro" id="IPR017564">
    <property type="entry name" value="Cyt_c_NrfB"/>
</dbReference>